<proteinExistence type="predicted"/>
<dbReference type="InterPro" id="IPR007197">
    <property type="entry name" value="rSAM"/>
</dbReference>
<dbReference type="PANTHER" id="PTHR43432:SF6">
    <property type="entry name" value="RADICAL SAM CORE DOMAIN-CONTAINING PROTEIN"/>
    <property type="match status" value="1"/>
</dbReference>
<dbReference type="EMBL" id="DSEU01000017">
    <property type="protein sequence ID" value="HEM66531.1"/>
    <property type="molecule type" value="Genomic_DNA"/>
</dbReference>
<dbReference type="GO" id="GO:0046872">
    <property type="term" value="F:metal ion binding"/>
    <property type="evidence" value="ECO:0007669"/>
    <property type="project" value="UniProtKB-KW"/>
</dbReference>
<keyword evidence="3" id="KW-0411">Iron-sulfur</keyword>
<dbReference type="AlphaFoldDB" id="A0A7J2U186"/>
<dbReference type="Pfam" id="PF04055">
    <property type="entry name" value="Radical_SAM"/>
    <property type="match status" value="1"/>
</dbReference>
<accession>A0A7J2U186</accession>
<name>A0A7J2U186_9CREN</name>
<sequence length="281" mass="32240">MRFRIVEVNVGSALSKSGLPDLDYALNPYIGCSHGCLYCYAREYTRFSDVADNWGLVVVVKRNLLEVLSREIKKVRRGVVGLGTITDGYQPVEAIYKISRRAIEVLAESGFNVSIQTKSTLILRDLDVLKRYSNQVDVGFTITSTRMDSKMLLLEPFSSPPKARIEALKKLSREGVKTWIFYGPIIPGFNDDLEEVSEILQVARETGSSVYFDKLRVKRFMWRSKFLSELARKSLEYRWSEFMGQVLELCHRFGVVCKHGFAYVEESDSELHKTLDRYFAK</sequence>
<evidence type="ECO:0000313" key="5">
    <source>
        <dbReference type="EMBL" id="HEM66531.1"/>
    </source>
</evidence>
<protein>
    <submittedName>
        <fullName evidence="5">Radical SAM protein</fullName>
    </submittedName>
</protein>
<dbReference type="SFLD" id="SFLDS00029">
    <property type="entry name" value="Radical_SAM"/>
    <property type="match status" value="1"/>
</dbReference>
<comment type="caution">
    <text evidence="5">The sequence shown here is derived from an EMBL/GenBank/DDBJ whole genome shotgun (WGS) entry which is preliminary data.</text>
</comment>
<organism evidence="5">
    <name type="scientific">Ignisphaera aggregans</name>
    <dbReference type="NCBI Taxonomy" id="334771"/>
    <lineage>
        <taxon>Archaea</taxon>
        <taxon>Thermoproteota</taxon>
        <taxon>Thermoprotei</taxon>
        <taxon>Desulfurococcales</taxon>
        <taxon>Desulfurococcaceae</taxon>
        <taxon>Ignisphaera</taxon>
    </lineage>
</organism>
<dbReference type="InterPro" id="IPR058240">
    <property type="entry name" value="rSAM_sf"/>
</dbReference>
<dbReference type="SUPFAM" id="SSF102114">
    <property type="entry name" value="Radical SAM enzymes"/>
    <property type="match status" value="1"/>
</dbReference>
<keyword evidence="1" id="KW-0479">Metal-binding</keyword>
<dbReference type="CDD" id="cd01335">
    <property type="entry name" value="Radical_SAM"/>
    <property type="match status" value="1"/>
</dbReference>
<evidence type="ECO:0000256" key="2">
    <source>
        <dbReference type="ARBA" id="ARBA00023004"/>
    </source>
</evidence>
<evidence type="ECO:0000256" key="3">
    <source>
        <dbReference type="ARBA" id="ARBA00023014"/>
    </source>
</evidence>
<dbReference type="InterPro" id="IPR040086">
    <property type="entry name" value="MJ0683-like"/>
</dbReference>
<evidence type="ECO:0000259" key="4">
    <source>
        <dbReference type="PROSITE" id="PS51918"/>
    </source>
</evidence>
<feature type="domain" description="Radical SAM core" evidence="4">
    <location>
        <begin position="18"/>
        <end position="252"/>
    </location>
</feature>
<gene>
    <name evidence="5" type="ORF">ENO26_03020</name>
</gene>
<dbReference type="SFLD" id="SFLDG01084">
    <property type="entry name" value="Uncharacterised_Radical_SAM_Su"/>
    <property type="match status" value="1"/>
</dbReference>
<dbReference type="PANTHER" id="PTHR43432">
    <property type="entry name" value="SLR0285 PROTEIN"/>
    <property type="match status" value="1"/>
</dbReference>
<dbReference type="PROSITE" id="PS51918">
    <property type="entry name" value="RADICAL_SAM"/>
    <property type="match status" value="1"/>
</dbReference>
<keyword evidence="2" id="KW-0408">Iron</keyword>
<dbReference type="Gene3D" id="3.80.30.30">
    <property type="match status" value="1"/>
</dbReference>
<dbReference type="GO" id="GO:0003824">
    <property type="term" value="F:catalytic activity"/>
    <property type="evidence" value="ECO:0007669"/>
    <property type="project" value="InterPro"/>
</dbReference>
<evidence type="ECO:0000256" key="1">
    <source>
        <dbReference type="ARBA" id="ARBA00022723"/>
    </source>
</evidence>
<dbReference type="GO" id="GO:0051536">
    <property type="term" value="F:iron-sulfur cluster binding"/>
    <property type="evidence" value="ECO:0007669"/>
    <property type="project" value="UniProtKB-KW"/>
</dbReference>
<reference evidence="5" key="1">
    <citation type="journal article" date="2020" name="mSystems">
        <title>Genome- and Community-Level Interaction Insights into Carbon Utilization and Element Cycling Functions of Hydrothermarchaeota in Hydrothermal Sediment.</title>
        <authorList>
            <person name="Zhou Z."/>
            <person name="Liu Y."/>
            <person name="Xu W."/>
            <person name="Pan J."/>
            <person name="Luo Z.H."/>
            <person name="Li M."/>
        </authorList>
    </citation>
    <scope>NUCLEOTIDE SEQUENCE [LARGE SCALE GENOMIC DNA]</scope>
    <source>
        <strain evidence="5">SpSt-125</strain>
    </source>
</reference>